<gene>
    <name evidence="2" type="ORF">AFUS01_LOCUS19205</name>
</gene>
<comment type="caution">
    <text evidence="2">The sequence shown here is derived from an EMBL/GenBank/DDBJ whole genome shotgun (WGS) entry which is preliminary data.</text>
</comment>
<evidence type="ECO:0000313" key="2">
    <source>
        <dbReference type="EMBL" id="CAG7730574.1"/>
    </source>
</evidence>
<proteinExistence type="predicted"/>
<dbReference type="Proteomes" id="UP000708208">
    <property type="component" value="Unassembled WGS sequence"/>
</dbReference>
<feature type="compositionally biased region" description="Acidic residues" evidence="1">
    <location>
        <begin position="1"/>
        <end position="15"/>
    </location>
</feature>
<protein>
    <submittedName>
        <fullName evidence="2">Uncharacterized protein</fullName>
    </submittedName>
</protein>
<name>A0A8J2K3F6_9HEXA</name>
<reference evidence="2" key="1">
    <citation type="submission" date="2021-06" db="EMBL/GenBank/DDBJ databases">
        <authorList>
            <person name="Hodson N. C."/>
            <person name="Mongue J. A."/>
            <person name="Jaron S. K."/>
        </authorList>
    </citation>
    <scope>NUCLEOTIDE SEQUENCE</scope>
</reference>
<feature type="region of interest" description="Disordered" evidence="1">
    <location>
        <begin position="1"/>
        <end position="21"/>
    </location>
</feature>
<feature type="non-terminal residue" evidence="2">
    <location>
        <position position="21"/>
    </location>
</feature>
<evidence type="ECO:0000313" key="3">
    <source>
        <dbReference type="Proteomes" id="UP000708208"/>
    </source>
</evidence>
<organism evidence="2 3">
    <name type="scientific">Allacma fusca</name>
    <dbReference type="NCBI Taxonomy" id="39272"/>
    <lineage>
        <taxon>Eukaryota</taxon>
        <taxon>Metazoa</taxon>
        <taxon>Ecdysozoa</taxon>
        <taxon>Arthropoda</taxon>
        <taxon>Hexapoda</taxon>
        <taxon>Collembola</taxon>
        <taxon>Symphypleona</taxon>
        <taxon>Sminthuridae</taxon>
        <taxon>Allacma</taxon>
    </lineage>
</organism>
<accession>A0A8J2K3F6</accession>
<keyword evidence="3" id="KW-1185">Reference proteome</keyword>
<evidence type="ECO:0000256" key="1">
    <source>
        <dbReference type="SAM" id="MobiDB-lite"/>
    </source>
</evidence>
<sequence>MDIDEEEFLRDSEEEGLAKDD</sequence>
<dbReference type="EMBL" id="CAJVCH010196690">
    <property type="protein sequence ID" value="CAG7730574.1"/>
    <property type="molecule type" value="Genomic_DNA"/>
</dbReference>
<dbReference type="AlphaFoldDB" id="A0A8J2K3F6"/>